<keyword evidence="9" id="KW-0687">Ribonucleoprotein</keyword>
<organism evidence="12 13">
    <name type="scientific">Podospora aff. communis PSN243</name>
    <dbReference type="NCBI Taxonomy" id="3040156"/>
    <lineage>
        <taxon>Eukaryota</taxon>
        <taxon>Fungi</taxon>
        <taxon>Dikarya</taxon>
        <taxon>Ascomycota</taxon>
        <taxon>Pezizomycotina</taxon>
        <taxon>Sordariomycetes</taxon>
        <taxon>Sordariomycetidae</taxon>
        <taxon>Sordariales</taxon>
        <taxon>Podosporaceae</taxon>
        <taxon>Podospora</taxon>
    </lineage>
</organism>
<dbReference type="InterPro" id="IPR010920">
    <property type="entry name" value="LSM_dom_sf"/>
</dbReference>
<dbReference type="InterPro" id="IPR034101">
    <property type="entry name" value="Lsm4"/>
</dbReference>
<protein>
    <recommendedName>
        <fullName evidence="11">Sm domain-containing protein</fullName>
    </recommendedName>
</protein>
<proteinExistence type="inferred from homology"/>
<evidence type="ECO:0000256" key="4">
    <source>
        <dbReference type="ARBA" id="ARBA00022728"/>
    </source>
</evidence>
<evidence type="ECO:0000313" key="12">
    <source>
        <dbReference type="EMBL" id="KAK4454317.1"/>
    </source>
</evidence>
<sequence>MLPLGLLNAAQGHPMLVELKNGETLNGHLVLCDTWMNLTLREVVQTSPEGDKFVRLSEVYVKGNNIKYLRVPDEILDVVKDQQQGQGGGVDRDKRKPFGVPLGLPDVMTESSILSNDPTMHYTMDMLEGLVKSHWDTSGSALALEEAFKRIHETQLRPGSSFYHAALRLLAVHPDYLARGNILRAMDARGFVLTPEGKTSVALGLLRDGQYEMALDYLDEMMQAAEETPSWVLDIFIFVLARKGFLEEALQIMMRQPERSTDSEAPHTLMLWYFLLEECSAAFYYRGTKHLWNVMVESKRLHPSDGTVNNVLATASRHGDLDLAEQAIQVLSERSVKLGKQHYEALIDCYLECDDAENAFRVLDIMKRAAIVNIMESAKLIRHALERSAHTPMSLAELAAKLRKTSNATPEAEATLMQVLCTRGQINLALQIFQNSEVLQAGGPVLRNYLRIHDTLLRAPFLREPYSVKDATVALAAVEKFAQCDNVDIPDVMLFLRCYTLVGNKAGRSECLDVIFKQEKGLDLIDTPLLLDLVDACLSDRDPRAWDLLADLTKRDTSDSVLAMRIRGIRRKLDILKGQMNPSANLNKRNGLKRGGSTSQGNERMPW</sequence>
<dbReference type="GO" id="GO:0003723">
    <property type="term" value="F:RNA binding"/>
    <property type="evidence" value="ECO:0007669"/>
    <property type="project" value="UniProtKB-KW"/>
</dbReference>
<evidence type="ECO:0000256" key="7">
    <source>
        <dbReference type="ARBA" id="ARBA00023187"/>
    </source>
</evidence>
<keyword evidence="4" id="KW-0747">Spliceosome</keyword>
<evidence type="ECO:0000313" key="13">
    <source>
        <dbReference type="Proteomes" id="UP001321760"/>
    </source>
</evidence>
<evidence type="ECO:0000259" key="11">
    <source>
        <dbReference type="PROSITE" id="PS52002"/>
    </source>
</evidence>
<feature type="region of interest" description="Disordered" evidence="10">
    <location>
        <begin position="581"/>
        <end position="607"/>
    </location>
</feature>
<comment type="caution">
    <text evidence="12">The sequence shown here is derived from an EMBL/GenBank/DDBJ whole genome shotgun (WGS) entry which is preliminary data.</text>
</comment>
<evidence type="ECO:0000256" key="6">
    <source>
        <dbReference type="ARBA" id="ARBA00022884"/>
    </source>
</evidence>
<dbReference type="InterPro" id="IPR027141">
    <property type="entry name" value="LSm4/Sm_D1/D3"/>
</dbReference>
<evidence type="ECO:0000256" key="3">
    <source>
        <dbReference type="ARBA" id="ARBA00022664"/>
    </source>
</evidence>
<feature type="compositionally biased region" description="Polar residues" evidence="10">
    <location>
        <begin position="596"/>
        <end position="607"/>
    </location>
</feature>
<reference evidence="12" key="1">
    <citation type="journal article" date="2023" name="Mol. Phylogenet. Evol.">
        <title>Genome-scale phylogeny and comparative genomics of the fungal order Sordariales.</title>
        <authorList>
            <person name="Hensen N."/>
            <person name="Bonometti L."/>
            <person name="Westerberg I."/>
            <person name="Brannstrom I.O."/>
            <person name="Guillou S."/>
            <person name="Cros-Aarteil S."/>
            <person name="Calhoun S."/>
            <person name="Haridas S."/>
            <person name="Kuo A."/>
            <person name="Mondo S."/>
            <person name="Pangilinan J."/>
            <person name="Riley R."/>
            <person name="LaButti K."/>
            <person name="Andreopoulos B."/>
            <person name="Lipzen A."/>
            <person name="Chen C."/>
            <person name="Yan M."/>
            <person name="Daum C."/>
            <person name="Ng V."/>
            <person name="Clum A."/>
            <person name="Steindorff A."/>
            <person name="Ohm R.A."/>
            <person name="Martin F."/>
            <person name="Silar P."/>
            <person name="Natvig D.O."/>
            <person name="Lalanne C."/>
            <person name="Gautier V."/>
            <person name="Ament-Velasquez S.L."/>
            <person name="Kruys A."/>
            <person name="Hutchinson M.I."/>
            <person name="Powell A.J."/>
            <person name="Barry K."/>
            <person name="Miller A.N."/>
            <person name="Grigoriev I.V."/>
            <person name="Debuchy R."/>
            <person name="Gladieux P."/>
            <person name="Hiltunen Thoren M."/>
            <person name="Johannesson H."/>
        </authorList>
    </citation>
    <scope>NUCLEOTIDE SEQUENCE</scope>
    <source>
        <strain evidence="12">PSN243</strain>
    </source>
</reference>
<dbReference type="PANTHER" id="PTHR23338">
    <property type="entry name" value="SMALL NUCLEAR RIBONUCLEOPROTEIN SM"/>
    <property type="match status" value="1"/>
</dbReference>
<keyword evidence="7" id="KW-0508">mRNA splicing</keyword>
<dbReference type="PROSITE" id="PS52002">
    <property type="entry name" value="SM"/>
    <property type="match status" value="1"/>
</dbReference>
<feature type="domain" description="Sm" evidence="11">
    <location>
        <begin position="2"/>
        <end position="75"/>
    </location>
</feature>
<dbReference type="SMART" id="SM00651">
    <property type="entry name" value="Sm"/>
    <property type="match status" value="1"/>
</dbReference>
<comment type="subcellular location">
    <subcellularLocation>
        <location evidence="1">Nucleus</location>
    </subcellularLocation>
</comment>
<dbReference type="InterPro" id="IPR011990">
    <property type="entry name" value="TPR-like_helical_dom_sf"/>
</dbReference>
<dbReference type="InterPro" id="IPR057027">
    <property type="entry name" value="TPR_mt"/>
</dbReference>
<keyword evidence="6" id="KW-0694">RNA-binding</keyword>
<dbReference type="Pfam" id="PF01423">
    <property type="entry name" value="LSM"/>
    <property type="match status" value="1"/>
</dbReference>
<dbReference type="FunFam" id="2.30.30.100:FF:000024">
    <property type="entry name" value="U6 snRNA-associated Sm-like protein LSm4"/>
    <property type="match status" value="1"/>
</dbReference>
<name>A0AAV9H1V9_9PEZI</name>
<dbReference type="InterPro" id="IPR047575">
    <property type="entry name" value="Sm"/>
</dbReference>
<dbReference type="GO" id="GO:0005681">
    <property type="term" value="C:spliceosomal complex"/>
    <property type="evidence" value="ECO:0007669"/>
    <property type="project" value="UniProtKB-KW"/>
</dbReference>
<dbReference type="InterPro" id="IPR002885">
    <property type="entry name" value="PPR_rpt"/>
</dbReference>
<dbReference type="InterPro" id="IPR001163">
    <property type="entry name" value="Sm_dom_euk/arc"/>
</dbReference>
<dbReference type="CDD" id="cd01723">
    <property type="entry name" value="LSm4"/>
    <property type="match status" value="1"/>
</dbReference>
<evidence type="ECO:0000256" key="2">
    <source>
        <dbReference type="ARBA" id="ARBA00006850"/>
    </source>
</evidence>
<accession>A0AAV9H1V9</accession>
<evidence type="ECO:0000256" key="10">
    <source>
        <dbReference type="SAM" id="MobiDB-lite"/>
    </source>
</evidence>
<dbReference type="Gene3D" id="1.25.40.10">
    <property type="entry name" value="Tetratricopeptide repeat domain"/>
    <property type="match status" value="2"/>
</dbReference>
<keyword evidence="8" id="KW-0539">Nucleus</keyword>
<dbReference type="Gene3D" id="2.30.30.100">
    <property type="match status" value="1"/>
</dbReference>
<reference evidence="12" key="2">
    <citation type="submission" date="2023-05" db="EMBL/GenBank/DDBJ databases">
        <authorList>
            <consortium name="Lawrence Berkeley National Laboratory"/>
            <person name="Steindorff A."/>
            <person name="Hensen N."/>
            <person name="Bonometti L."/>
            <person name="Westerberg I."/>
            <person name="Brannstrom I.O."/>
            <person name="Guillou S."/>
            <person name="Cros-Aarteil S."/>
            <person name="Calhoun S."/>
            <person name="Haridas S."/>
            <person name="Kuo A."/>
            <person name="Mondo S."/>
            <person name="Pangilinan J."/>
            <person name="Riley R."/>
            <person name="Labutti K."/>
            <person name="Andreopoulos B."/>
            <person name="Lipzen A."/>
            <person name="Chen C."/>
            <person name="Yanf M."/>
            <person name="Daum C."/>
            <person name="Ng V."/>
            <person name="Clum A."/>
            <person name="Ohm R."/>
            <person name="Martin F."/>
            <person name="Silar P."/>
            <person name="Natvig D."/>
            <person name="Lalanne C."/>
            <person name="Gautier V."/>
            <person name="Ament-Velasquez S.L."/>
            <person name="Kruys A."/>
            <person name="Hutchinson M.I."/>
            <person name="Powell A.J."/>
            <person name="Barry K."/>
            <person name="Miller A.N."/>
            <person name="Grigoriev I.V."/>
            <person name="Debuchy R."/>
            <person name="Gladieux P."/>
            <person name="Thoren M.H."/>
            <person name="Johannesson H."/>
        </authorList>
    </citation>
    <scope>NUCLEOTIDE SEQUENCE</scope>
    <source>
        <strain evidence="12">PSN243</strain>
    </source>
</reference>
<dbReference type="Pfam" id="PF01535">
    <property type="entry name" value="PPR"/>
    <property type="match status" value="1"/>
</dbReference>
<evidence type="ECO:0000256" key="5">
    <source>
        <dbReference type="ARBA" id="ARBA00022737"/>
    </source>
</evidence>
<evidence type="ECO:0000256" key="9">
    <source>
        <dbReference type="ARBA" id="ARBA00023274"/>
    </source>
</evidence>
<dbReference type="Proteomes" id="UP001321760">
    <property type="component" value="Unassembled WGS sequence"/>
</dbReference>
<comment type="similarity">
    <text evidence="2">Belongs to the snRNP Sm proteins family.</text>
</comment>
<dbReference type="GO" id="GO:0097525">
    <property type="term" value="C:spliceosomal snRNP complex"/>
    <property type="evidence" value="ECO:0007669"/>
    <property type="project" value="UniProtKB-ARBA"/>
</dbReference>
<keyword evidence="13" id="KW-1185">Reference proteome</keyword>
<evidence type="ECO:0000256" key="8">
    <source>
        <dbReference type="ARBA" id="ARBA00023242"/>
    </source>
</evidence>
<dbReference type="EMBL" id="MU865917">
    <property type="protein sequence ID" value="KAK4454317.1"/>
    <property type="molecule type" value="Genomic_DNA"/>
</dbReference>
<dbReference type="GO" id="GO:0000398">
    <property type="term" value="P:mRNA splicing, via spliceosome"/>
    <property type="evidence" value="ECO:0007669"/>
    <property type="project" value="InterPro"/>
</dbReference>
<dbReference type="SUPFAM" id="SSF50182">
    <property type="entry name" value="Sm-like ribonucleoproteins"/>
    <property type="match status" value="1"/>
</dbReference>
<dbReference type="GO" id="GO:0000956">
    <property type="term" value="P:nuclear-transcribed mRNA catabolic process"/>
    <property type="evidence" value="ECO:0007669"/>
    <property type="project" value="InterPro"/>
</dbReference>
<gene>
    <name evidence="12" type="ORF">QBC34DRAFT_317456</name>
</gene>
<evidence type="ECO:0000256" key="1">
    <source>
        <dbReference type="ARBA" id="ARBA00004123"/>
    </source>
</evidence>
<keyword evidence="3" id="KW-0507">mRNA processing</keyword>
<dbReference type="AlphaFoldDB" id="A0AAV9H1V9"/>
<dbReference type="Pfam" id="PF23276">
    <property type="entry name" value="TPR_24"/>
    <property type="match status" value="1"/>
</dbReference>
<keyword evidence="5" id="KW-0677">Repeat</keyword>